<dbReference type="AlphaFoldDB" id="A0AA37SXJ4"/>
<feature type="transmembrane region" description="Helical" evidence="1">
    <location>
        <begin position="240"/>
        <end position="266"/>
    </location>
</feature>
<evidence type="ECO:0000313" key="3">
    <source>
        <dbReference type="Proteomes" id="UP001156601"/>
    </source>
</evidence>
<sequence>MLANLPFGKRYLGSINGVSLIALFIAIVTSAVSFLIADTDWATKNTVGLGWVTVAQYLALSLCMFVVWKFGPQSNRLRDFVGIITIAIIIRAILVPVSPYTSNDVDRYLFDGKVALSGFDPYRTNHNAPTLKALRAEWPTPEEHAKYPTLYPPGAIGLYALSAASGADNAALVWKSLSFFASALTVIFMALVLLSVGNLKHLSLVALSPILIFEAGVGAHIDAFSTLAVAASLYAYQRKLFVYAGVAIGLGTLSKLLPVLLLLPLFFSMNKLRDATKLVIGALATVGLGYVIAIVLGMQPIGSTPVFFEKWRNAAPLFDLLNIFLSGYTLVFFIGLITVGAFVIVTLWTWNQSPKNEKNTLLAISPALQWVLIVPLLLSPVVFPWYLMVLVPLFALRPTFFLSAWFTLLPLSYLVLNKFACCGIWAPLEWTNYLLAVGLVLGLLFDQLFLSCKPTESCSHGQIA</sequence>
<keyword evidence="1" id="KW-0472">Membrane</keyword>
<protein>
    <recommendedName>
        <fullName evidence="4">DUF2029 domain-containing protein</fullName>
    </recommendedName>
</protein>
<evidence type="ECO:0000256" key="1">
    <source>
        <dbReference type="SAM" id="Phobius"/>
    </source>
</evidence>
<feature type="transmembrane region" description="Helical" evidence="1">
    <location>
        <begin position="80"/>
        <end position="100"/>
    </location>
</feature>
<keyword evidence="1" id="KW-1133">Transmembrane helix</keyword>
<feature type="transmembrane region" description="Helical" evidence="1">
    <location>
        <begin position="321"/>
        <end position="350"/>
    </location>
</feature>
<dbReference type="Proteomes" id="UP001156601">
    <property type="component" value="Unassembled WGS sequence"/>
</dbReference>
<dbReference type="Pfam" id="PF26314">
    <property type="entry name" value="MptA_B_family"/>
    <property type="match status" value="1"/>
</dbReference>
<accession>A0AA37SXJ4</accession>
<gene>
    <name evidence="2" type="ORF">GCM10007852_12570</name>
</gene>
<keyword evidence="3" id="KW-1185">Reference proteome</keyword>
<feature type="transmembrane region" description="Helical" evidence="1">
    <location>
        <begin position="179"/>
        <end position="199"/>
    </location>
</feature>
<feature type="transmembrane region" description="Helical" evidence="1">
    <location>
        <begin position="432"/>
        <end position="450"/>
    </location>
</feature>
<feature type="transmembrane region" description="Helical" evidence="1">
    <location>
        <begin position="48"/>
        <end position="68"/>
    </location>
</feature>
<dbReference type="EMBL" id="BSOT01000005">
    <property type="protein sequence ID" value="GLR70349.1"/>
    <property type="molecule type" value="Genomic_DNA"/>
</dbReference>
<proteinExistence type="predicted"/>
<name>A0AA37SXJ4_9ALTE</name>
<evidence type="ECO:0000313" key="2">
    <source>
        <dbReference type="EMBL" id="GLR70349.1"/>
    </source>
</evidence>
<comment type="caution">
    <text evidence="2">The sequence shown here is derived from an EMBL/GenBank/DDBJ whole genome shotgun (WGS) entry which is preliminary data.</text>
</comment>
<feature type="transmembrane region" description="Helical" evidence="1">
    <location>
        <begin position="400"/>
        <end position="420"/>
    </location>
</feature>
<reference evidence="2" key="1">
    <citation type="journal article" date="2014" name="Int. J. Syst. Evol. Microbiol.">
        <title>Complete genome sequence of Corynebacterium casei LMG S-19264T (=DSM 44701T), isolated from a smear-ripened cheese.</title>
        <authorList>
            <consortium name="US DOE Joint Genome Institute (JGI-PGF)"/>
            <person name="Walter F."/>
            <person name="Albersmeier A."/>
            <person name="Kalinowski J."/>
            <person name="Ruckert C."/>
        </authorList>
    </citation>
    <scope>NUCLEOTIDE SEQUENCE</scope>
    <source>
        <strain evidence="2">NBRC 110023</strain>
    </source>
</reference>
<feature type="transmembrane region" description="Helical" evidence="1">
    <location>
        <begin position="12"/>
        <end position="36"/>
    </location>
</feature>
<organism evidence="2 3">
    <name type="scientific">Agaribacter marinus</name>
    <dbReference type="NCBI Taxonomy" id="1431249"/>
    <lineage>
        <taxon>Bacteria</taxon>
        <taxon>Pseudomonadati</taxon>
        <taxon>Pseudomonadota</taxon>
        <taxon>Gammaproteobacteria</taxon>
        <taxon>Alteromonadales</taxon>
        <taxon>Alteromonadaceae</taxon>
        <taxon>Agaribacter</taxon>
    </lineage>
</organism>
<reference evidence="2" key="2">
    <citation type="submission" date="2023-01" db="EMBL/GenBank/DDBJ databases">
        <title>Draft genome sequence of Agaribacter marinus strain NBRC 110023.</title>
        <authorList>
            <person name="Sun Q."/>
            <person name="Mori K."/>
        </authorList>
    </citation>
    <scope>NUCLEOTIDE SEQUENCE</scope>
    <source>
        <strain evidence="2">NBRC 110023</strain>
    </source>
</reference>
<feature type="transmembrane region" description="Helical" evidence="1">
    <location>
        <begin position="370"/>
        <end position="394"/>
    </location>
</feature>
<feature type="transmembrane region" description="Helical" evidence="1">
    <location>
        <begin position="211"/>
        <end position="234"/>
    </location>
</feature>
<evidence type="ECO:0008006" key="4">
    <source>
        <dbReference type="Google" id="ProtNLM"/>
    </source>
</evidence>
<keyword evidence="1" id="KW-0812">Transmembrane</keyword>
<dbReference type="RefSeq" id="WP_284216650.1">
    <property type="nucleotide sequence ID" value="NZ_BSOT01000005.1"/>
</dbReference>
<feature type="transmembrane region" description="Helical" evidence="1">
    <location>
        <begin position="278"/>
        <end position="301"/>
    </location>
</feature>